<evidence type="ECO:0000259" key="2">
    <source>
        <dbReference type="Pfam" id="PF03724"/>
    </source>
</evidence>
<dbReference type="EMBL" id="LT907975">
    <property type="protein sequence ID" value="SOB59793.1"/>
    <property type="molecule type" value="Genomic_DNA"/>
</dbReference>
<protein>
    <recommendedName>
        <fullName evidence="2">DUF306 domain-containing protein</fullName>
    </recommendedName>
</protein>
<proteinExistence type="predicted"/>
<keyword evidence="1" id="KW-0732">Signal</keyword>
<keyword evidence="4" id="KW-1185">Reference proteome</keyword>
<organism evidence="3 4">
    <name type="scientific">Pseudodesulfovibrio profundus</name>
    <dbReference type="NCBI Taxonomy" id="57320"/>
    <lineage>
        <taxon>Bacteria</taxon>
        <taxon>Pseudomonadati</taxon>
        <taxon>Thermodesulfobacteriota</taxon>
        <taxon>Desulfovibrionia</taxon>
        <taxon>Desulfovibrionales</taxon>
        <taxon>Desulfovibrionaceae</taxon>
    </lineage>
</organism>
<dbReference type="Gene3D" id="2.40.128.270">
    <property type="match status" value="1"/>
</dbReference>
<dbReference type="Proteomes" id="UP000219215">
    <property type="component" value="Chromosome DPRO"/>
</dbReference>
<dbReference type="AlphaFoldDB" id="A0A2C8FCK3"/>
<dbReference type="PANTHER" id="PTHR35535">
    <property type="entry name" value="HEAT SHOCK PROTEIN HSLJ"/>
    <property type="match status" value="1"/>
</dbReference>
<feature type="signal peptide" evidence="1">
    <location>
        <begin position="1"/>
        <end position="27"/>
    </location>
</feature>
<evidence type="ECO:0000313" key="4">
    <source>
        <dbReference type="Proteomes" id="UP000219215"/>
    </source>
</evidence>
<dbReference type="PROSITE" id="PS51257">
    <property type="entry name" value="PROKAR_LIPOPROTEIN"/>
    <property type="match status" value="1"/>
</dbReference>
<dbReference type="InterPro" id="IPR005184">
    <property type="entry name" value="DUF306_Meta_HslJ"/>
</dbReference>
<dbReference type="InterPro" id="IPR038670">
    <property type="entry name" value="HslJ-like_sf"/>
</dbReference>
<dbReference type="PANTHER" id="PTHR35535:SF1">
    <property type="entry name" value="HEAT SHOCK PROTEIN HSLJ"/>
    <property type="match status" value="1"/>
</dbReference>
<reference evidence="4" key="1">
    <citation type="submission" date="2017-09" db="EMBL/GenBank/DDBJ databases">
        <authorList>
            <person name="Regsiter A."/>
            <person name="William W."/>
        </authorList>
    </citation>
    <scope>NUCLEOTIDE SEQUENCE [LARGE SCALE GENOMIC DNA]</scope>
    <source>
        <strain evidence="4">500-1</strain>
    </source>
</reference>
<name>A0A2C8FCK3_9BACT</name>
<evidence type="ECO:0000313" key="3">
    <source>
        <dbReference type="EMBL" id="SOB59793.1"/>
    </source>
</evidence>
<dbReference type="KEGG" id="pprf:DPRO_2883"/>
<dbReference type="Pfam" id="PF03724">
    <property type="entry name" value="META"/>
    <property type="match status" value="1"/>
</dbReference>
<evidence type="ECO:0000256" key="1">
    <source>
        <dbReference type="SAM" id="SignalP"/>
    </source>
</evidence>
<feature type="domain" description="DUF306" evidence="2">
    <location>
        <begin position="45"/>
        <end position="146"/>
    </location>
</feature>
<dbReference type="OrthoDB" id="423130at2"/>
<dbReference type="RefSeq" id="WP_097012618.1">
    <property type="nucleotide sequence ID" value="NZ_LT907975.1"/>
</dbReference>
<sequence length="155" mass="16787">MKNAKRILSQILAVSLVLAFLSGCAVKQQEPLSAPVMDDATIISHLAGKVWVAEYIHGKPVIDMSHTSMVFAENGTVKGRGGCNSFSGTYEMKDGIISFGHMAATMKLCPEAINDQEFRFFQSLKEKHAVAFKNGLLILTPDSGEPSSFAVHNTN</sequence>
<feature type="chain" id="PRO_5012157572" description="DUF306 domain-containing protein" evidence="1">
    <location>
        <begin position="28"/>
        <end position="155"/>
    </location>
</feature>
<dbReference type="InterPro" id="IPR053147">
    <property type="entry name" value="Hsp_HslJ-like"/>
</dbReference>
<gene>
    <name evidence="3" type="ORF">DPRO_2883</name>
</gene>
<accession>A0A2C8FCK3</accession>